<evidence type="ECO:0000259" key="1">
    <source>
        <dbReference type="Pfam" id="PF01243"/>
    </source>
</evidence>
<gene>
    <name evidence="2" type="ORF">KSX_05430</name>
</gene>
<dbReference type="InterPro" id="IPR011576">
    <property type="entry name" value="Pyridox_Oxase_N"/>
</dbReference>
<dbReference type="SUPFAM" id="SSF50475">
    <property type="entry name" value="FMN-binding split barrel"/>
    <property type="match status" value="1"/>
</dbReference>
<dbReference type="InterPro" id="IPR012349">
    <property type="entry name" value="Split_barrel_FMN-bd"/>
</dbReference>
<dbReference type="AlphaFoldDB" id="A0A8J3MRL7"/>
<name>A0A8J3MRL7_9CHLR</name>
<sequence length="102" mass="11936">MWYILDDDGSIVMNTQIHLQKAKNIHRDSRIAICVQDGPRYVTIRGAVAIIDDQIHIQQDLRNLIDRYIEGEINKQQYYKTFTGQQRISLRLASEKVTEYLA</sequence>
<dbReference type="Pfam" id="PF01243">
    <property type="entry name" value="PNPOx_N"/>
    <property type="match status" value="1"/>
</dbReference>
<protein>
    <recommendedName>
        <fullName evidence="1">Pyridoxamine 5'-phosphate oxidase N-terminal domain-containing protein</fullName>
    </recommendedName>
</protein>
<evidence type="ECO:0000313" key="3">
    <source>
        <dbReference type="Proteomes" id="UP000612362"/>
    </source>
</evidence>
<dbReference type="EMBL" id="BNJF01000001">
    <property type="protein sequence ID" value="GHO42380.1"/>
    <property type="molecule type" value="Genomic_DNA"/>
</dbReference>
<dbReference type="Gene3D" id="2.30.110.10">
    <property type="entry name" value="Electron Transport, Fmn-binding Protein, Chain A"/>
    <property type="match status" value="1"/>
</dbReference>
<feature type="domain" description="Pyridoxamine 5'-phosphate oxidase N-terminal" evidence="1">
    <location>
        <begin position="1"/>
        <end position="72"/>
    </location>
</feature>
<dbReference type="Proteomes" id="UP000612362">
    <property type="component" value="Unassembled WGS sequence"/>
</dbReference>
<reference evidence="2" key="1">
    <citation type="submission" date="2020-10" db="EMBL/GenBank/DDBJ databases">
        <title>Taxonomic study of unclassified bacteria belonging to the class Ktedonobacteria.</title>
        <authorList>
            <person name="Yabe S."/>
            <person name="Wang C.M."/>
            <person name="Zheng Y."/>
            <person name="Sakai Y."/>
            <person name="Cavaletti L."/>
            <person name="Monciardini P."/>
            <person name="Donadio S."/>
        </authorList>
    </citation>
    <scope>NUCLEOTIDE SEQUENCE</scope>
    <source>
        <strain evidence="2">SOSP1-1</strain>
    </source>
</reference>
<accession>A0A8J3MRL7</accession>
<proteinExistence type="predicted"/>
<organism evidence="2 3">
    <name type="scientific">Ktedonospora formicarum</name>
    <dbReference type="NCBI Taxonomy" id="2778364"/>
    <lineage>
        <taxon>Bacteria</taxon>
        <taxon>Bacillati</taxon>
        <taxon>Chloroflexota</taxon>
        <taxon>Ktedonobacteria</taxon>
        <taxon>Ktedonobacterales</taxon>
        <taxon>Ktedonobacteraceae</taxon>
        <taxon>Ktedonospora</taxon>
    </lineage>
</organism>
<keyword evidence="3" id="KW-1185">Reference proteome</keyword>
<comment type="caution">
    <text evidence="2">The sequence shown here is derived from an EMBL/GenBank/DDBJ whole genome shotgun (WGS) entry which is preliminary data.</text>
</comment>
<evidence type="ECO:0000313" key="2">
    <source>
        <dbReference type="EMBL" id="GHO42380.1"/>
    </source>
</evidence>